<accession>A0A6A4H4C8</accession>
<dbReference type="EMBL" id="ML769591">
    <property type="protein sequence ID" value="KAE9392626.1"/>
    <property type="molecule type" value="Genomic_DNA"/>
</dbReference>
<dbReference type="AlphaFoldDB" id="A0A6A4H4C8"/>
<keyword evidence="2" id="KW-1185">Reference proteome</keyword>
<sequence>MAFRASSGKRWEVLTEKLLSKVHGGIERVETMVETWYSDHCSSLQTLGMLRSDHRTFGTMLFGPLEMSGTMLVRLPETSAIGTVRPLKTTEWCCSERRDVGSESLLKPRVQPLKTTGMVLFRPPETLGARVYSNHRVQPLKTTGMVLFRPPETWEREFTQTTAFRALRQVQRRTETSLRAMVHRYIIIDKNAGKARAGQMTFDLETLGYNFSYKTMFRVRRNFNEGAHSMLSIYFGQRDLGGRVTDASTKIYEKGKQWAQTAMKIYE</sequence>
<gene>
    <name evidence="1" type="ORF">BT96DRAFT_979321</name>
</gene>
<name>A0A6A4H4C8_9AGAR</name>
<evidence type="ECO:0000313" key="2">
    <source>
        <dbReference type="Proteomes" id="UP000799118"/>
    </source>
</evidence>
<organism evidence="1 2">
    <name type="scientific">Gymnopus androsaceus JB14</name>
    <dbReference type="NCBI Taxonomy" id="1447944"/>
    <lineage>
        <taxon>Eukaryota</taxon>
        <taxon>Fungi</taxon>
        <taxon>Dikarya</taxon>
        <taxon>Basidiomycota</taxon>
        <taxon>Agaricomycotina</taxon>
        <taxon>Agaricomycetes</taxon>
        <taxon>Agaricomycetidae</taxon>
        <taxon>Agaricales</taxon>
        <taxon>Marasmiineae</taxon>
        <taxon>Omphalotaceae</taxon>
        <taxon>Gymnopus</taxon>
    </lineage>
</organism>
<proteinExistence type="predicted"/>
<evidence type="ECO:0000313" key="1">
    <source>
        <dbReference type="EMBL" id="KAE9392626.1"/>
    </source>
</evidence>
<protein>
    <submittedName>
        <fullName evidence="1">Uncharacterized protein</fullName>
    </submittedName>
</protein>
<reference evidence="1" key="1">
    <citation type="journal article" date="2019" name="Environ. Microbiol.">
        <title>Fungal ecological strategies reflected in gene transcription - a case study of two litter decomposers.</title>
        <authorList>
            <person name="Barbi F."/>
            <person name="Kohler A."/>
            <person name="Barry K."/>
            <person name="Baskaran P."/>
            <person name="Daum C."/>
            <person name="Fauchery L."/>
            <person name="Ihrmark K."/>
            <person name="Kuo A."/>
            <person name="LaButti K."/>
            <person name="Lipzen A."/>
            <person name="Morin E."/>
            <person name="Grigoriev I.V."/>
            <person name="Henrissat B."/>
            <person name="Lindahl B."/>
            <person name="Martin F."/>
        </authorList>
    </citation>
    <scope>NUCLEOTIDE SEQUENCE</scope>
    <source>
        <strain evidence="1">JB14</strain>
    </source>
</reference>
<dbReference type="Proteomes" id="UP000799118">
    <property type="component" value="Unassembled WGS sequence"/>
</dbReference>